<feature type="transmembrane region" description="Helical" evidence="1">
    <location>
        <begin position="44"/>
        <end position="62"/>
    </location>
</feature>
<dbReference type="Proteomes" id="UP000295142">
    <property type="component" value="Unassembled WGS sequence"/>
</dbReference>
<protein>
    <submittedName>
        <fullName evidence="2">Uncharacterized protein</fullName>
    </submittedName>
</protein>
<gene>
    <name evidence="2" type="ORF">EV655_10386</name>
</gene>
<dbReference type="EMBL" id="SLWW01000003">
    <property type="protein sequence ID" value="TCO72857.1"/>
    <property type="molecule type" value="Genomic_DNA"/>
</dbReference>
<feature type="transmembrane region" description="Helical" evidence="1">
    <location>
        <begin position="20"/>
        <end position="37"/>
    </location>
</feature>
<evidence type="ECO:0000256" key="1">
    <source>
        <dbReference type="SAM" id="Phobius"/>
    </source>
</evidence>
<name>A0A4R2KK76_9RHOB</name>
<sequence>MGMNMTDDHGGKNSFWAEAGIWAVVLALIGLWALSILKWGVLGLYMPAVIAVPICLLILVWISRG</sequence>
<keyword evidence="1" id="KW-0472">Membrane</keyword>
<dbReference type="AlphaFoldDB" id="A0A4R2KK76"/>
<reference evidence="2 3" key="1">
    <citation type="submission" date="2019-03" db="EMBL/GenBank/DDBJ databases">
        <title>Genomic Encyclopedia of Type Strains, Phase IV (KMG-IV): sequencing the most valuable type-strain genomes for metagenomic binning, comparative biology and taxonomic classification.</title>
        <authorList>
            <person name="Goeker M."/>
        </authorList>
    </citation>
    <scope>NUCLEOTIDE SEQUENCE [LARGE SCALE GENOMIC DNA]</scope>
    <source>
        <strain evidence="2 3">DSM 4868</strain>
    </source>
</reference>
<organism evidence="2 3">
    <name type="scientific">Rhodovulum euryhalinum</name>
    <dbReference type="NCBI Taxonomy" id="35805"/>
    <lineage>
        <taxon>Bacteria</taxon>
        <taxon>Pseudomonadati</taxon>
        <taxon>Pseudomonadota</taxon>
        <taxon>Alphaproteobacteria</taxon>
        <taxon>Rhodobacterales</taxon>
        <taxon>Paracoccaceae</taxon>
        <taxon>Rhodovulum</taxon>
    </lineage>
</organism>
<evidence type="ECO:0000313" key="3">
    <source>
        <dbReference type="Proteomes" id="UP000295142"/>
    </source>
</evidence>
<evidence type="ECO:0000313" key="2">
    <source>
        <dbReference type="EMBL" id="TCO72857.1"/>
    </source>
</evidence>
<keyword evidence="1" id="KW-0812">Transmembrane</keyword>
<keyword evidence="3" id="KW-1185">Reference proteome</keyword>
<proteinExistence type="predicted"/>
<keyword evidence="1" id="KW-1133">Transmembrane helix</keyword>
<accession>A0A4R2KK76</accession>
<comment type="caution">
    <text evidence="2">The sequence shown here is derived from an EMBL/GenBank/DDBJ whole genome shotgun (WGS) entry which is preliminary data.</text>
</comment>